<keyword evidence="2" id="KW-1185">Reference proteome</keyword>
<dbReference type="EMBL" id="CP001792">
    <property type="protein sequence ID" value="ACX75365.1"/>
    <property type="molecule type" value="Genomic_DNA"/>
</dbReference>
<dbReference type="NCBIfam" id="NF047358">
    <property type="entry name" value="TenpIN"/>
    <property type="match status" value="1"/>
</dbReference>
<protein>
    <recommendedName>
        <fullName evidence="3">Protein AbiQ</fullName>
    </recommendedName>
</protein>
<accession>A0ABM5LIM3</accession>
<evidence type="ECO:0008006" key="3">
    <source>
        <dbReference type="Google" id="ProtNLM"/>
    </source>
</evidence>
<proteinExistence type="predicted"/>
<organism evidence="1 2">
    <name type="scientific">Fibrobacter succinogenes (strain ATCC 19169 / S85)</name>
    <dbReference type="NCBI Taxonomy" id="59374"/>
    <lineage>
        <taxon>Bacteria</taxon>
        <taxon>Pseudomonadati</taxon>
        <taxon>Fibrobacterota</taxon>
        <taxon>Fibrobacteria</taxon>
        <taxon>Fibrobacterales</taxon>
        <taxon>Fibrobacteraceae</taxon>
        <taxon>Fibrobacter</taxon>
    </lineage>
</organism>
<dbReference type="RefSeq" id="WP_015732106.1">
    <property type="nucleotide sequence ID" value="NC_017448.1"/>
</dbReference>
<dbReference type="Proteomes" id="UP000001497">
    <property type="component" value="Chromosome"/>
</dbReference>
<gene>
    <name evidence="1" type="ordered locus">Fisuc_1772</name>
</gene>
<dbReference type="CDD" id="cd17493">
    <property type="entry name" value="toxin_TenpN"/>
    <property type="match status" value="1"/>
</dbReference>
<evidence type="ECO:0000313" key="2">
    <source>
        <dbReference type="Proteomes" id="UP000001497"/>
    </source>
</evidence>
<dbReference type="InterPro" id="IPR049929">
    <property type="entry name" value="TenpN-like"/>
</dbReference>
<reference evidence="1" key="1">
    <citation type="submission" date="2009-10" db="EMBL/GenBank/DDBJ databases">
        <title>Complete sequence of Fibrobacter succinogenes subsp. succinogenes S85.</title>
        <authorList>
            <consortium name="US DOE Joint Genome Institute"/>
            <person name="Lucas S."/>
            <person name="Copeland A."/>
            <person name="Lapidus A."/>
            <person name="Glavina del Rio T."/>
            <person name="Tice H."/>
            <person name="Bruce D."/>
            <person name="Goodwin L."/>
            <person name="Pitluck S."/>
            <person name="Chertkov O."/>
            <person name="Detter J.C."/>
            <person name="Han C."/>
            <person name="Tapia R."/>
            <person name="Larimer F."/>
            <person name="Land M."/>
            <person name="Hauser L."/>
            <person name="Kyrpides N."/>
            <person name="Mikhailova N."/>
            <person name="Weimer P.J."/>
            <person name="Stevenson D.M."/>
            <person name="Boyum J."/>
            <person name="Brumm P.I."/>
            <person name="Mead D."/>
        </authorList>
    </citation>
    <scope>NUCLEOTIDE SEQUENCE [LARGE SCALE GENOMIC DNA]</scope>
    <source>
        <strain evidence="1">S85</strain>
    </source>
</reference>
<sequence>MKLAQTVFLKQSFFDRHKDHKEILTNKEGRPYLSFIIECNGTIFAIPFRTNIKHPYAFTFKTSGRLTDEKKGLPGIDFTKAVVVQQLDIECQCTIDKREWVELNKNLMTIVTNFTEYLKKFAASLENSNFSKLPVFKYSSLQYFIEDVKLVVNSL</sequence>
<name>A0ABM5LIM3_FIBSS</name>
<evidence type="ECO:0000313" key="1">
    <source>
        <dbReference type="EMBL" id="ACX75365.1"/>
    </source>
</evidence>